<comment type="caution">
    <text evidence="2">The sequence shown here is derived from an EMBL/GenBank/DDBJ whole genome shotgun (WGS) entry which is preliminary data.</text>
</comment>
<dbReference type="GO" id="GO:0009100">
    <property type="term" value="P:glycoprotein metabolic process"/>
    <property type="evidence" value="ECO:0007669"/>
    <property type="project" value="UniProtKB-ARBA"/>
</dbReference>
<dbReference type="PANTHER" id="PTHR43404:SF2">
    <property type="entry name" value="LIPOPOLYSACCHARIDE CHOLINEPHOSPHOTRANSFERASE LICD"/>
    <property type="match status" value="1"/>
</dbReference>
<dbReference type="PANTHER" id="PTHR43404">
    <property type="entry name" value="LIPOPOLYSACCHARIDE CHOLINEPHOSPHOTRANSFERASE LICD"/>
    <property type="match status" value="1"/>
</dbReference>
<evidence type="ECO:0000313" key="2">
    <source>
        <dbReference type="EMBL" id="MDV2888611.1"/>
    </source>
</evidence>
<sequence length="70" mass="8247">MVLLEMLLEIDRVCKENDISYCLSMGTMLGAVRHGGFIPWDDDLDIAMMRPEYEKFKEACKRDLDHSRFF</sequence>
<dbReference type="AlphaFoldDB" id="A0AAJ2NU91"/>
<dbReference type="Proteomes" id="UP001285636">
    <property type="component" value="Unassembled WGS sequence"/>
</dbReference>
<reference evidence="2" key="1">
    <citation type="submission" date="2023-10" db="EMBL/GenBank/DDBJ databases">
        <title>Screening of Alkalihalophilus pseudofirmusBZ-TG-HK211 and Its Alleviation of Salt Stress on Rapeseed Growth.</title>
        <authorList>
            <person name="Zhao B."/>
            <person name="Guo T."/>
        </authorList>
    </citation>
    <scope>NUCLEOTIDE SEQUENCE</scope>
    <source>
        <strain evidence="2">BZ-TG-HK211</strain>
    </source>
</reference>
<proteinExistence type="predicted"/>
<dbReference type="Pfam" id="PF04991">
    <property type="entry name" value="LicD"/>
    <property type="match status" value="1"/>
</dbReference>
<dbReference type="EMBL" id="JAWJAY010001732">
    <property type="protein sequence ID" value="MDV2888611.1"/>
    <property type="molecule type" value="Genomic_DNA"/>
</dbReference>
<evidence type="ECO:0000313" key="3">
    <source>
        <dbReference type="Proteomes" id="UP001285636"/>
    </source>
</evidence>
<evidence type="ECO:0000259" key="1">
    <source>
        <dbReference type="Pfam" id="PF04991"/>
    </source>
</evidence>
<gene>
    <name evidence="2" type="ORF">RYX45_25965</name>
</gene>
<accession>A0AAJ2NU91</accession>
<feature type="non-terminal residue" evidence="2">
    <location>
        <position position="70"/>
    </location>
</feature>
<dbReference type="InterPro" id="IPR052942">
    <property type="entry name" value="LPS_cholinephosphotransferase"/>
</dbReference>
<name>A0AAJ2NU91_ALKPS</name>
<dbReference type="InterPro" id="IPR007074">
    <property type="entry name" value="LicD/FKTN/FKRP_NTP_transf"/>
</dbReference>
<feature type="domain" description="LicD/FKTN/FKRP nucleotidyltransferase" evidence="1">
    <location>
        <begin position="14"/>
        <end position="62"/>
    </location>
</feature>
<protein>
    <submittedName>
        <fullName evidence="2">LicD family protein</fullName>
    </submittedName>
</protein>
<organism evidence="2 3">
    <name type="scientific">Alkalihalophilus pseudofirmus</name>
    <name type="common">Bacillus pseudofirmus</name>
    <dbReference type="NCBI Taxonomy" id="79885"/>
    <lineage>
        <taxon>Bacteria</taxon>
        <taxon>Bacillati</taxon>
        <taxon>Bacillota</taxon>
        <taxon>Bacilli</taxon>
        <taxon>Bacillales</taxon>
        <taxon>Bacillaceae</taxon>
        <taxon>Alkalihalophilus</taxon>
    </lineage>
</organism>